<dbReference type="AlphaFoldDB" id="A0AAN7VED4"/>
<evidence type="ECO:0000259" key="1">
    <source>
        <dbReference type="PROSITE" id="PS50994"/>
    </source>
</evidence>
<keyword evidence="3" id="KW-1185">Reference proteome</keyword>
<dbReference type="EMBL" id="JAVRBK010000003">
    <property type="protein sequence ID" value="KAK5646197.1"/>
    <property type="molecule type" value="Genomic_DNA"/>
</dbReference>
<dbReference type="InterPro" id="IPR001584">
    <property type="entry name" value="Integrase_cat-core"/>
</dbReference>
<feature type="domain" description="Integrase catalytic" evidence="1">
    <location>
        <begin position="121"/>
        <end position="309"/>
    </location>
</feature>
<dbReference type="PANTHER" id="PTHR46791:SF13">
    <property type="entry name" value="CLR5 DOMAIN-CONTAINING PROTEIN"/>
    <property type="match status" value="1"/>
</dbReference>
<dbReference type="PANTHER" id="PTHR46791">
    <property type="entry name" value="EXPRESSED PROTEIN"/>
    <property type="match status" value="1"/>
</dbReference>
<organism evidence="2 3">
    <name type="scientific">Pyrocoelia pectoralis</name>
    <dbReference type="NCBI Taxonomy" id="417401"/>
    <lineage>
        <taxon>Eukaryota</taxon>
        <taxon>Metazoa</taxon>
        <taxon>Ecdysozoa</taxon>
        <taxon>Arthropoda</taxon>
        <taxon>Hexapoda</taxon>
        <taxon>Insecta</taxon>
        <taxon>Pterygota</taxon>
        <taxon>Neoptera</taxon>
        <taxon>Endopterygota</taxon>
        <taxon>Coleoptera</taxon>
        <taxon>Polyphaga</taxon>
        <taxon>Elateriformia</taxon>
        <taxon>Elateroidea</taxon>
        <taxon>Lampyridae</taxon>
        <taxon>Lampyrinae</taxon>
        <taxon>Pyrocoelia</taxon>
    </lineage>
</organism>
<dbReference type="SUPFAM" id="SSF53098">
    <property type="entry name" value="Ribonuclease H-like"/>
    <property type="match status" value="1"/>
</dbReference>
<dbReference type="Gene3D" id="3.30.420.10">
    <property type="entry name" value="Ribonuclease H-like superfamily/Ribonuclease H"/>
    <property type="match status" value="1"/>
</dbReference>
<comment type="caution">
    <text evidence="2">The sequence shown here is derived from an EMBL/GenBank/DDBJ whole genome shotgun (WGS) entry which is preliminary data.</text>
</comment>
<protein>
    <recommendedName>
        <fullName evidence="1">Integrase catalytic domain-containing protein</fullName>
    </recommendedName>
</protein>
<dbReference type="InterPro" id="IPR058913">
    <property type="entry name" value="Integrase_dom_put"/>
</dbReference>
<dbReference type="InterPro" id="IPR036397">
    <property type="entry name" value="RNaseH_sf"/>
</dbReference>
<accession>A0AAN7VED4</accession>
<gene>
    <name evidence="2" type="ORF">RI129_004661</name>
</gene>
<name>A0AAN7VED4_9COLE</name>
<dbReference type="GO" id="GO:0003676">
    <property type="term" value="F:nucleic acid binding"/>
    <property type="evidence" value="ECO:0007669"/>
    <property type="project" value="InterPro"/>
</dbReference>
<sequence length="387" mass="45314">MPCRETLVKKYFMLGLQHNEILLFLKLIHGIKLSLRTLKRIVSKLNLHRRMNFSNIEDIVKFLEERINGSGQMHGYRWMHLKCIQHGFVVTQDIVRELLNILDPDGVALRKRKRLRRRRYHTKGPNALWHMDSYDKLKPFGICINGCIDGYSRHIVWLRAASTSSKPEVIAGYYVDSIKILGGVPETIRSDMGTENKSVEKLHVALLEILQPDLGKPAFLYGRSTANQRIESWWSQLRKQNMQYWMNLFETLKTAGLFSGSFLDKALIQFCFLEIIQNELDEIALEWNTHKIQKSRNARSPSGRPIIMYQMPELYNSKDYLIELPLNGLTDILEQECIRLNCACDQDVFDLCILFMTEHNYRVTDDPYDAIKLYINLRRNIYEVVDL</sequence>
<reference evidence="2 3" key="1">
    <citation type="journal article" date="2024" name="Insects">
        <title>An Improved Chromosome-Level Genome Assembly of the Firefly Pyrocoelia pectoralis.</title>
        <authorList>
            <person name="Fu X."/>
            <person name="Meyer-Rochow V.B."/>
            <person name="Ballantyne L."/>
            <person name="Zhu X."/>
        </authorList>
    </citation>
    <scope>NUCLEOTIDE SEQUENCE [LARGE SCALE GENOMIC DNA]</scope>
    <source>
        <strain evidence="2">XCY_ONT2</strain>
    </source>
</reference>
<proteinExistence type="predicted"/>
<dbReference type="GO" id="GO:0015074">
    <property type="term" value="P:DNA integration"/>
    <property type="evidence" value="ECO:0007669"/>
    <property type="project" value="InterPro"/>
</dbReference>
<dbReference type="PROSITE" id="PS50994">
    <property type="entry name" value="INTEGRASE"/>
    <property type="match status" value="1"/>
</dbReference>
<evidence type="ECO:0000313" key="3">
    <source>
        <dbReference type="Proteomes" id="UP001329430"/>
    </source>
</evidence>
<dbReference type="Pfam" id="PF24764">
    <property type="entry name" value="rva_4"/>
    <property type="match status" value="1"/>
</dbReference>
<evidence type="ECO:0000313" key="2">
    <source>
        <dbReference type="EMBL" id="KAK5646197.1"/>
    </source>
</evidence>
<dbReference type="InterPro" id="IPR012337">
    <property type="entry name" value="RNaseH-like_sf"/>
</dbReference>
<dbReference type="Proteomes" id="UP001329430">
    <property type="component" value="Chromosome 3"/>
</dbReference>